<dbReference type="EMBL" id="JATAAI010000033">
    <property type="protein sequence ID" value="KAK1735647.1"/>
    <property type="molecule type" value="Genomic_DNA"/>
</dbReference>
<dbReference type="InterPro" id="IPR050869">
    <property type="entry name" value="H3K4_H4K5_MeTrfase"/>
</dbReference>
<feature type="domain" description="SET" evidence="1">
    <location>
        <begin position="43"/>
        <end position="146"/>
    </location>
</feature>
<dbReference type="SUPFAM" id="SSF82199">
    <property type="entry name" value="SET domain"/>
    <property type="match status" value="1"/>
</dbReference>
<dbReference type="GO" id="GO:0008168">
    <property type="term" value="F:methyltransferase activity"/>
    <property type="evidence" value="ECO:0007669"/>
    <property type="project" value="UniProtKB-KW"/>
</dbReference>
<name>A0AAD8XXU0_9STRA</name>
<dbReference type="InterPro" id="IPR001214">
    <property type="entry name" value="SET_dom"/>
</dbReference>
<protein>
    <submittedName>
        <fullName evidence="2">SET domain-containing protein</fullName>
        <ecNumber evidence="2">2.1.1.-</ecNumber>
    </submittedName>
</protein>
<gene>
    <name evidence="2" type="ORF">QTG54_013810</name>
</gene>
<keyword evidence="3" id="KW-1185">Reference proteome</keyword>
<dbReference type="Pfam" id="PF00856">
    <property type="entry name" value="SET"/>
    <property type="match status" value="1"/>
</dbReference>
<accession>A0AAD8XXU0</accession>
<dbReference type="AlphaFoldDB" id="A0AAD8XXU0"/>
<keyword evidence="2" id="KW-0489">Methyltransferase</keyword>
<comment type="caution">
    <text evidence="2">The sequence shown here is derived from an EMBL/GenBank/DDBJ whole genome shotgun (WGS) entry which is preliminary data.</text>
</comment>
<sequence>MIPLKYQSLTYQRIYDVTQLLTRDGPLQRPLKNVMSMMMDNSTKKVLRDTAKAESKFRALSHNIEKEGKVLESRGAYADALSVKNLNGIGIYNAYGTEVAVALCPTLAMVNHSCYPNTQQITDNGTCRLRALRDIDIGEELSYSYVSLEGSDVDRKTAITDNWRFVCKCHRCVGGECSEFDARHTCYCGAVCYEVDRTSGECVCNHGRVVVKKPKLS</sequence>
<evidence type="ECO:0000259" key="1">
    <source>
        <dbReference type="PROSITE" id="PS50280"/>
    </source>
</evidence>
<dbReference type="PROSITE" id="PS50280">
    <property type="entry name" value="SET"/>
    <property type="match status" value="1"/>
</dbReference>
<dbReference type="Proteomes" id="UP001224775">
    <property type="component" value="Unassembled WGS sequence"/>
</dbReference>
<organism evidence="2 3">
    <name type="scientific">Skeletonema marinoi</name>
    <dbReference type="NCBI Taxonomy" id="267567"/>
    <lineage>
        <taxon>Eukaryota</taxon>
        <taxon>Sar</taxon>
        <taxon>Stramenopiles</taxon>
        <taxon>Ochrophyta</taxon>
        <taxon>Bacillariophyta</taxon>
        <taxon>Coscinodiscophyceae</taxon>
        <taxon>Thalassiosirophycidae</taxon>
        <taxon>Thalassiosirales</taxon>
        <taxon>Skeletonemataceae</taxon>
        <taxon>Skeletonema</taxon>
        <taxon>Skeletonema marinoi-dohrnii complex</taxon>
    </lineage>
</organism>
<evidence type="ECO:0000313" key="2">
    <source>
        <dbReference type="EMBL" id="KAK1735647.1"/>
    </source>
</evidence>
<dbReference type="PANTHER" id="PTHR12197">
    <property type="entry name" value="HISTONE-LYSINE N-METHYLTRANSFERASE SMYD"/>
    <property type="match status" value="1"/>
</dbReference>
<dbReference type="InterPro" id="IPR046341">
    <property type="entry name" value="SET_dom_sf"/>
</dbReference>
<dbReference type="GO" id="GO:0032259">
    <property type="term" value="P:methylation"/>
    <property type="evidence" value="ECO:0007669"/>
    <property type="project" value="UniProtKB-KW"/>
</dbReference>
<reference evidence="2" key="1">
    <citation type="submission" date="2023-06" db="EMBL/GenBank/DDBJ databases">
        <title>Survivors Of The Sea: Transcriptome response of Skeletonema marinoi to long-term dormancy.</title>
        <authorList>
            <person name="Pinder M.I.M."/>
            <person name="Kourtchenko O."/>
            <person name="Robertson E.K."/>
            <person name="Larsson T."/>
            <person name="Maumus F."/>
            <person name="Osuna-Cruz C.M."/>
            <person name="Vancaester E."/>
            <person name="Stenow R."/>
            <person name="Vandepoele K."/>
            <person name="Ploug H."/>
            <person name="Bruchert V."/>
            <person name="Godhe A."/>
            <person name="Topel M."/>
        </authorList>
    </citation>
    <scope>NUCLEOTIDE SEQUENCE</scope>
    <source>
        <strain evidence="2">R05AC</strain>
    </source>
</reference>
<dbReference type="Gene3D" id="2.170.270.10">
    <property type="entry name" value="SET domain"/>
    <property type="match status" value="1"/>
</dbReference>
<dbReference type="EC" id="2.1.1.-" evidence="2"/>
<evidence type="ECO:0000313" key="3">
    <source>
        <dbReference type="Proteomes" id="UP001224775"/>
    </source>
</evidence>
<dbReference type="CDD" id="cd20071">
    <property type="entry name" value="SET_SMYD"/>
    <property type="match status" value="1"/>
</dbReference>
<proteinExistence type="predicted"/>
<keyword evidence="2" id="KW-0808">Transferase</keyword>